<dbReference type="InterPro" id="IPR011778">
    <property type="entry name" value="Hydantoinase/dihydroPyrase"/>
</dbReference>
<keyword evidence="4" id="KW-0378">Hydrolase</keyword>
<comment type="cofactor">
    <cofactor evidence="1">
        <name>Zn(2+)</name>
        <dbReference type="ChEBI" id="CHEBI:29105"/>
    </cofactor>
</comment>
<comment type="similarity">
    <text evidence="2">Belongs to the metallo-dependent hydrolases superfamily. Hydantoinase/dihydropyrimidinase family.</text>
</comment>
<dbReference type="InterPro" id="IPR006680">
    <property type="entry name" value="Amidohydro-rel"/>
</dbReference>
<dbReference type="InterPro" id="IPR032466">
    <property type="entry name" value="Metal_Hydrolase"/>
</dbReference>
<dbReference type="Proteomes" id="UP001217089">
    <property type="component" value="Unassembled WGS sequence"/>
</dbReference>
<proteinExistence type="inferred from homology"/>
<feature type="domain" description="Amidohydrolase-related" evidence="8">
    <location>
        <begin position="61"/>
        <end position="442"/>
    </location>
</feature>
<feature type="region of interest" description="Disordered" evidence="7">
    <location>
        <begin position="467"/>
        <end position="536"/>
    </location>
</feature>
<sequence>MSDVPHVQSSQNRLLIKGGRVVNDDQSFEADVFIEDGIIKEVGSNLTVPGGTKTIEAKDKLVIPGGIDPHTHLNLNCMGMNTADDFYSGTKAALAGGTTMIMDFAIAHKGESLVEVYDKYRELADSKVCCDYGLHVGVSSWDDKVGTEMETLTKEKGINSFKTYLAYEENMLEDDELYRVYNKCRDIGALAMVHAENGKIIQMKAKELIDIGVTGPEGHVLSRPEERAITIANQANCPLYVVHVMSKSAAKVVSVARRKGQVVLGEALAAGLGTDGTNYWNKCWRHAAGYVMSPPLRPDSSTPGYLMDLLANGDLQCTGSDNCTFNADQKAIGKDDFRLIPNGVNGLEDRMSVVWEKGVHSGKMDPCRFVAATSTAAAKVFNIYPKKGRIAAGSDADVVVWNPNETRTISAKTHNHAVDFNIFEGMICHGVPEVVITRGHVVVEDGQVNKPCKVEREPYTGPVIQVGAGTPEKKIPESPIIGDGTEFVSRGKTQSGGRNLHESSFAFSGAQIDDKDPKRIQTRVSNPPGGKSSGLW</sequence>
<dbReference type="Gene3D" id="2.30.40.10">
    <property type="entry name" value="Urease, subunit C, domain 1"/>
    <property type="match status" value="1"/>
</dbReference>
<gene>
    <name evidence="9" type="ORF">KUTeg_023045</name>
</gene>
<dbReference type="SUPFAM" id="SSF51338">
    <property type="entry name" value="Composite domain of metallo-dependent hydrolases"/>
    <property type="match status" value="2"/>
</dbReference>
<accession>A0ABQ9E1H8</accession>
<organism evidence="9 10">
    <name type="scientific">Tegillarca granosa</name>
    <name type="common">Malaysian cockle</name>
    <name type="synonym">Anadara granosa</name>
    <dbReference type="NCBI Taxonomy" id="220873"/>
    <lineage>
        <taxon>Eukaryota</taxon>
        <taxon>Metazoa</taxon>
        <taxon>Spiralia</taxon>
        <taxon>Lophotrochozoa</taxon>
        <taxon>Mollusca</taxon>
        <taxon>Bivalvia</taxon>
        <taxon>Autobranchia</taxon>
        <taxon>Pteriomorphia</taxon>
        <taxon>Arcoida</taxon>
        <taxon>Arcoidea</taxon>
        <taxon>Arcidae</taxon>
        <taxon>Tegillarca</taxon>
    </lineage>
</organism>
<dbReference type="InterPro" id="IPR050378">
    <property type="entry name" value="Metallo-dep_Hydrolases_sf"/>
</dbReference>
<dbReference type="CDD" id="cd01314">
    <property type="entry name" value="D-HYD"/>
    <property type="match status" value="1"/>
</dbReference>
<keyword evidence="3" id="KW-0479">Metal-binding</keyword>
<evidence type="ECO:0000256" key="5">
    <source>
        <dbReference type="ARBA" id="ARBA00036696"/>
    </source>
</evidence>
<comment type="caution">
    <text evidence="9">The sequence shown here is derived from an EMBL/GenBank/DDBJ whole genome shotgun (WGS) entry which is preliminary data.</text>
</comment>
<evidence type="ECO:0000256" key="2">
    <source>
        <dbReference type="ARBA" id="ARBA00008829"/>
    </source>
</evidence>
<dbReference type="SUPFAM" id="SSF51556">
    <property type="entry name" value="Metallo-dependent hydrolases"/>
    <property type="match status" value="1"/>
</dbReference>
<comment type="catalytic activity">
    <reaction evidence="5">
        <text>5,6-dihydrouracil + H2O = 3-(carbamoylamino)propanoate + H(+)</text>
        <dbReference type="Rhea" id="RHEA:16121"/>
        <dbReference type="ChEBI" id="CHEBI:11892"/>
        <dbReference type="ChEBI" id="CHEBI:15377"/>
        <dbReference type="ChEBI" id="CHEBI:15378"/>
        <dbReference type="ChEBI" id="CHEBI:15901"/>
        <dbReference type="EC" id="3.5.2.2"/>
    </reaction>
</comment>
<evidence type="ECO:0000256" key="6">
    <source>
        <dbReference type="ARBA" id="ARBA00039113"/>
    </source>
</evidence>
<name>A0ABQ9E1H8_TEGGR</name>
<dbReference type="PANTHER" id="PTHR11647:SF1">
    <property type="entry name" value="COLLAPSIN RESPONSE MEDIATOR PROTEIN"/>
    <property type="match status" value="1"/>
</dbReference>
<dbReference type="PANTHER" id="PTHR11647">
    <property type="entry name" value="HYDRANTOINASE/DIHYDROPYRIMIDINASE FAMILY MEMBER"/>
    <property type="match status" value="1"/>
</dbReference>
<evidence type="ECO:0000256" key="1">
    <source>
        <dbReference type="ARBA" id="ARBA00001947"/>
    </source>
</evidence>
<dbReference type="InterPro" id="IPR011059">
    <property type="entry name" value="Metal-dep_hydrolase_composite"/>
</dbReference>
<protein>
    <recommendedName>
        <fullName evidence="6">dihydropyrimidinase</fullName>
        <ecNumber evidence="6">3.5.2.2</ecNumber>
    </recommendedName>
</protein>
<evidence type="ECO:0000256" key="3">
    <source>
        <dbReference type="ARBA" id="ARBA00022723"/>
    </source>
</evidence>
<evidence type="ECO:0000313" key="10">
    <source>
        <dbReference type="Proteomes" id="UP001217089"/>
    </source>
</evidence>
<dbReference type="NCBIfam" id="TIGR02033">
    <property type="entry name" value="D-hydantoinase"/>
    <property type="match status" value="1"/>
</dbReference>
<dbReference type="EC" id="3.5.2.2" evidence="6"/>
<dbReference type="EMBL" id="JARBDR010000921">
    <property type="protein sequence ID" value="KAJ8298985.1"/>
    <property type="molecule type" value="Genomic_DNA"/>
</dbReference>
<reference evidence="9 10" key="1">
    <citation type="submission" date="2022-12" db="EMBL/GenBank/DDBJ databases">
        <title>Chromosome-level genome of Tegillarca granosa.</title>
        <authorList>
            <person name="Kim J."/>
        </authorList>
    </citation>
    <scope>NUCLEOTIDE SEQUENCE [LARGE SCALE GENOMIC DNA]</scope>
    <source>
        <strain evidence="9">Teg-2019</strain>
        <tissue evidence="9">Adductor muscle</tissue>
    </source>
</reference>
<evidence type="ECO:0000256" key="7">
    <source>
        <dbReference type="SAM" id="MobiDB-lite"/>
    </source>
</evidence>
<keyword evidence="10" id="KW-1185">Reference proteome</keyword>
<evidence type="ECO:0000256" key="4">
    <source>
        <dbReference type="ARBA" id="ARBA00022801"/>
    </source>
</evidence>
<dbReference type="Pfam" id="PF01979">
    <property type="entry name" value="Amidohydro_1"/>
    <property type="match status" value="1"/>
</dbReference>
<evidence type="ECO:0000259" key="8">
    <source>
        <dbReference type="Pfam" id="PF01979"/>
    </source>
</evidence>
<dbReference type="Gene3D" id="3.20.20.140">
    <property type="entry name" value="Metal-dependent hydrolases"/>
    <property type="match status" value="1"/>
</dbReference>
<evidence type="ECO:0000313" key="9">
    <source>
        <dbReference type="EMBL" id="KAJ8298985.1"/>
    </source>
</evidence>